<keyword evidence="4" id="KW-1185">Reference proteome</keyword>
<dbReference type="Gene3D" id="3.40.50.1860">
    <property type="match status" value="2"/>
</dbReference>
<reference evidence="3 4" key="1">
    <citation type="submission" date="2017-12" db="EMBL/GenBank/DDBJ databases">
        <authorList>
            <person name="Hurst M.R.H."/>
        </authorList>
    </citation>
    <scope>NUCLEOTIDE SEQUENCE [LARGE SCALE GENOMIC DNA]</scope>
    <source>
        <strain evidence="3 4">SY-3-19</strain>
    </source>
</reference>
<gene>
    <name evidence="3" type="ORF">CW354_11670</name>
</gene>
<sequence>MKLLGLIGGVSPEATVIYYRLLTEAARARLGPLHSANLMFYALDYGVMIEHYDNRDWEAFNRQVVKGAKHLESAGVEALVICSNTTHVAADAVARETRLPLIHMLDVLAEEMKAKGAKRPLLLGTPVVMGEAHYRSELAKRYDGQVLVPTEEEQALIGRVILDELVLGNVYDSSRDELLAIIDRHKPDGVILGCTELCMILAQDHCDIPVFDTTGLHAAAAARFAFGEG</sequence>
<dbReference type="SUPFAM" id="SSF53681">
    <property type="entry name" value="Aspartate/glutamate racemase"/>
    <property type="match status" value="2"/>
</dbReference>
<keyword evidence="2" id="KW-0413">Isomerase</keyword>
<protein>
    <submittedName>
        <fullName evidence="3">Aspartate/glutamate racemase</fullName>
    </submittedName>
</protein>
<name>A0A2S7K4M3_9PROT</name>
<dbReference type="Proteomes" id="UP000239504">
    <property type="component" value="Unassembled WGS sequence"/>
</dbReference>
<evidence type="ECO:0000256" key="2">
    <source>
        <dbReference type="ARBA" id="ARBA00023235"/>
    </source>
</evidence>
<organism evidence="3 4">
    <name type="scientific">Hyphococcus luteus</name>
    <dbReference type="NCBI Taxonomy" id="2058213"/>
    <lineage>
        <taxon>Bacteria</taxon>
        <taxon>Pseudomonadati</taxon>
        <taxon>Pseudomonadota</taxon>
        <taxon>Alphaproteobacteria</taxon>
        <taxon>Parvularculales</taxon>
        <taxon>Parvularculaceae</taxon>
        <taxon>Hyphococcus</taxon>
    </lineage>
</organism>
<dbReference type="PANTHER" id="PTHR21198:SF7">
    <property type="entry name" value="ASPARTATE-GLUTAMATE RACEMASE FAMILY"/>
    <property type="match status" value="1"/>
</dbReference>
<dbReference type="PANTHER" id="PTHR21198">
    <property type="entry name" value="GLUTAMATE RACEMASE"/>
    <property type="match status" value="1"/>
</dbReference>
<dbReference type="EMBL" id="PJCH01000007">
    <property type="protein sequence ID" value="PQA87457.1"/>
    <property type="molecule type" value="Genomic_DNA"/>
</dbReference>
<dbReference type="GO" id="GO:0047661">
    <property type="term" value="F:amino-acid racemase activity"/>
    <property type="evidence" value="ECO:0007669"/>
    <property type="project" value="InterPro"/>
</dbReference>
<proteinExistence type="inferred from homology"/>
<dbReference type="RefSeq" id="WP_104830274.1">
    <property type="nucleotide sequence ID" value="NZ_PJCH01000007.1"/>
</dbReference>
<dbReference type="AlphaFoldDB" id="A0A2S7K4M3"/>
<accession>A0A2S7K4M3</accession>
<dbReference type="InterPro" id="IPR015942">
    <property type="entry name" value="Asp/Glu/hydantoin_racemase"/>
</dbReference>
<dbReference type="Pfam" id="PF01177">
    <property type="entry name" value="Asp_Glu_race"/>
    <property type="match status" value="1"/>
</dbReference>
<dbReference type="InterPro" id="IPR001920">
    <property type="entry name" value="Asp/Glu_race"/>
</dbReference>
<evidence type="ECO:0000313" key="3">
    <source>
        <dbReference type="EMBL" id="PQA87457.1"/>
    </source>
</evidence>
<evidence type="ECO:0000256" key="1">
    <source>
        <dbReference type="ARBA" id="ARBA00007847"/>
    </source>
</evidence>
<comment type="similarity">
    <text evidence="1">Belongs to the aspartate/glutamate racemases family.</text>
</comment>
<dbReference type="OrthoDB" id="9803739at2"/>
<dbReference type="InterPro" id="IPR004380">
    <property type="entry name" value="Asp_race"/>
</dbReference>
<evidence type="ECO:0000313" key="4">
    <source>
        <dbReference type="Proteomes" id="UP000239504"/>
    </source>
</evidence>
<comment type="caution">
    <text evidence="3">The sequence shown here is derived from an EMBL/GenBank/DDBJ whole genome shotgun (WGS) entry which is preliminary data.</text>
</comment>
<dbReference type="NCBIfam" id="TIGR00035">
    <property type="entry name" value="asp_race"/>
    <property type="match status" value="1"/>
</dbReference>